<dbReference type="InterPro" id="IPR034660">
    <property type="entry name" value="DinB/YfiT-like"/>
</dbReference>
<evidence type="ECO:0000313" key="8">
    <source>
        <dbReference type="Proteomes" id="UP001589747"/>
    </source>
</evidence>
<evidence type="ECO:0000256" key="2">
    <source>
        <dbReference type="ARBA" id="ARBA00022723"/>
    </source>
</evidence>
<dbReference type="Pfam" id="PF12867">
    <property type="entry name" value="DinB_2"/>
    <property type="match status" value="1"/>
</dbReference>
<reference evidence="7 8" key="1">
    <citation type="submission" date="2024-09" db="EMBL/GenBank/DDBJ databases">
        <authorList>
            <person name="Sun Q."/>
            <person name="Mori K."/>
        </authorList>
    </citation>
    <scope>NUCLEOTIDE SEQUENCE [LARGE SCALE GENOMIC DNA]</scope>
    <source>
        <strain evidence="7 8">TISTR 2452</strain>
    </source>
</reference>
<keyword evidence="7" id="KW-0808">Transferase</keyword>
<feature type="binding site" evidence="5">
    <location>
        <position position="64"/>
    </location>
    <ligand>
        <name>Zn(2+)</name>
        <dbReference type="ChEBI" id="CHEBI:29105"/>
    </ligand>
</feature>
<comment type="similarity">
    <text evidence="5">Belongs to the metal hydrolase YfiT family.</text>
</comment>
<feature type="binding site" evidence="5">
    <location>
        <position position="161"/>
    </location>
    <ligand>
        <name>Zn(2+)</name>
        <dbReference type="ChEBI" id="CHEBI:29105"/>
    </ligand>
</feature>
<keyword evidence="8" id="KW-1185">Reference proteome</keyword>
<dbReference type="GO" id="GO:0016740">
    <property type="term" value="F:transferase activity"/>
    <property type="evidence" value="ECO:0007669"/>
    <property type="project" value="UniProtKB-KW"/>
</dbReference>
<keyword evidence="3 5" id="KW-0378">Hydrolase</keyword>
<dbReference type="InterPro" id="IPR024775">
    <property type="entry name" value="DinB-like"/>
</dbReference>
<feature type="domain" description="DinB-like" evidence="6">
    <location>
        <begin position="28"/>
        <end position="165"/>
    </location>
</feature>
<dbReference type="Proteomes" id="UP001589747">
    <property type="component" value="Unassembled WGS sequence"/>
</dbReference>
<protein>
    <recommendedName>
        <fullName evidence="5">Putative metal-dependent hydrolase ACFFSY_07170</fullName>
        <ecNumber evidence="5">3.-.-.-</ecNumber>
    </recommendedName>
</protein>
<dbReference type="SUPFAM" id="SSF109854">
    <property type="entry name" value="DinB/YfiT-like putative metalloenzymes"/>
    <property type="match status" value="1"/>
</dbReference>
<comment type="subcellular location">
    <subcellularLocation>
        <location evidence="5">Cytoplasm</location>
    </subcellularLocation>
</comment>
<gene>
    <name evidence="7" type="ORF">ACFFSY_07170</name>
</gene>
<dbReference type="Gene3D" id="1.20.120.450">
    <property type="entry name" value="dinb family like domain"/>
    <property type="match status" value="1"/>
</dbReference>
<proteinExistence type="inferred from homology"/>
<dbReference type="InterPro" id="IPR023774">
    <property type="entry name" value="Put_metal_dep_hydrolase_YfiT"/>
</dbReference>
<dbReference type="HAMAP" id="MF_01256">
    <property type="entry name" value="YfiT_hydrol"/>
    <property type="match status" value="1"/>
</dbReference>
<accession>A0ABV5KKF0</accession>
<comment type="cofactor">
    <cofactor evidence="5">
        <name>Zn(2+)</name>
        <dbReference type="ChEBI" id="CHEBI:29105"/>
    </cofactor>
    <text evidence="5">Binds 1 zinc ion per subunit.</text>
</comment>
<evidence type="ECO:0000256" key="5">
    <source>
        <dbReference type="HAMAP-Rule" id="MF_01256"/>
    </source>
</evidence>
<evidence type="ECO:0000256" key="3">
    <source>
        <dbReference type="ARBA" id="ARBA00022801"/>
    </source>
</evidence>
<comment type="subunit">
    <text evidence="5">Homodimer.</text>
</comment>
<comment type="caution">
    <text evidence="7">The sequence shown here is derived from an EMBL/GenBank/DDBJ whole genome shotgun (WGS) entry which is preliminary data.</text>
</comment>
<evidence type="ECO:0000313" key="7">
    <source>
        <dbReference type="EMBL" id="MFB9325703.1"/>
    </source>
</evidence>
<evidence type="ECO:0000256" key="1">
    <source>
        <dbReference type="ARBA" id="ARBA00022490"/>
    </source>
</evidence>
<sequence>MDYRYPIGPFAHEGAVTPEQRETWIREIEKLPAKLRLAVEGLSEEQLDTPYREGGWTVRQVVHHVADSHMNSLTRFKLALTEDQPTIKPYAEERWAELADTRTAPVELSLHLIEALHERWVLLLESLTEAEFERAFYHPESGETVPLDRSLGIYAWHGNHHAAHITALRARKGW</sequence>
<evidence type="ECO:0000259" key="6">
    <source>
        <dbReference type="Pfam" id="PF12867"/>
    </source>
</evidence>
<dbReference type="NCBIfam" id="NF009807">
    <property type="entry name" value="PRK13291.1"/>
    <property type="match status" value="1"/>
</dbReference>
<organism evidence="7 8">
    <name type="scientific">Paenibacillus aurantiacus</name>
    <dbReference type="NCBI Taxonomy" id="1936118"/>
    <lineage>
        <taxon>Bacteria</taxon>
        <taxon>Bacillati</taxon>
        <taxon>Bacillota</taxon>
        <taxon>Bacilli</taxon>
        <taxon>Bacillales</taxon>
        <taxon>Paenibacillaceae</taxon>
        <taxon>Paenibacillus</taxon>
    </lineage>
</organism>
<dbReference type="EC" id="3.-.-.-" evidence="5"/>
<dbReference type="EMBL" id="JBHMDO010000015">
    <property type="protein sequence ID" value="MFB9325703.1"/>
    <property type="molecule type" value="Genomic_DNA"/>
</dbReference>
<keyword evidence="1 5" id="KW-0963">Cytoplasm</keyword>
<keyword evidence="2 5" id="KW-0479">Metal-binding</keyword>
<keyword evidence="4 5" id="KW-0862">Zinc</keyword>
<comment type="function">
    <text evidence="5">Possible metal-dependent hydrolase.</text>
</comment>
<feature type="binding site" evidence="5">
    <location>
        <position position="157"/>
    </location>
    <ligand>
        <name>Zn(2+)</name>
        <dbReference type="ChEBI" id="CHEBI:29105"/>
    </ligand>
</feature>
<name>A0ABV5KKF0_9BACL</name>
<evidence type="ECO:0000256" key="4">
    <source>
        <dbReference type="ARBA" id="ARBA00022833"/>
    </source>
</evidence>
<dbReference type="RefSeq" id="WP_377492058.1">
    <property type="nucleotide sequence ID" value="NZ_JBHMDO010000015.1"/>
</dbReference>